<reference evidence="1 2" key="1">
    <citation type="submission" date="2022-09" db="EMBL/GenBank/DDBJ databases">
        <title>New species of Phenylobacterium.</title>
        <authorList>
            <person name="Mieszkin S."/>
        </authorList>
    </citation>
    <scope>NUCLEOTIDE SEQUENCE [LARGE SCALE GENOMIC DNA]</scope>
    <source>
        <strain evidence="1 2">HK31-G</strain>
    </source>
</reference>
<organism evidence="1 2">
    <name type="scientific">Phenylobacterium ferrooxidans</name>
    <dbReference type="NCBI Taxonomy" id="2982689"/>
    <lineage>
        <taxon>Bacteria</taxon>
        <taxon>Pseudomonadati</taxon>
        <taxon>Pseudomonadota</taxon>
        <taxon>Alphaproteobacteria</taxon>
        <taxon>Caulobacterales</taxon>
        <taxon>Caulobacteraceae</taxon>
        <taxon>Phenylobacterium</taxon>
    </lineage>
</organism>
<dbReference type="RefSeq" id="WP_377371073.1">
    <property type="nucleotide sequence ID" value="NZ_JAOTJD010000038.1"/>
</dbReference>
<keyword evidence="2" id="KW-1185">Reference proteome</keyword>
<dbReference type="Proteomes" id="UP001598130">
    <property type="component" value="Unassembled WGS sequence"/>
</dbReference>
<proteinExistence type="predicted"/>
<gene>
    <name evidence="1" type="ORF">OCL97_17170</name>
</gene>
<comment type="caution">
    <text evidence="1">The sequence shown here is derived from an EMBL/GenBank/DDBJ whole genome shotgun (WGS) entry which is preliminary data.</text>
</comment>
<name>A0ABW6CUC5_9CAUL</name>
<sequence>MGILDWLTGSKPAPSGVARESVAKLRQRLLAVNRPTAPFKVREATKKEDCDLVAEWRIVDAKWYEIFAKAGIKRVFKVLMKFDEAKGEVRAVDEEWEVEWRAGVPTLSASARASRGQSWEKSFETVYAFDEEDLSFGKIYSYKFDTSEIKDPLVEAAHAGGWGWRGVAFGKL</sequence>
<evidence type="ECO:0000313" key="2">
    <source>
        <dbReference type="Proteomes" id="UP001598130"/>
    </source>
</evidence>
<evidence type="ECO:0000313" key="1">
    <source>
        <dbReference type="EMBL" id="MFD3265691.1"/>
    </source>
</evidence>
<accession>A0ABW6CUC5</accession>
<dbReference type="EMBL" id="JAOTJD010000038">
    <property type="protein sequence ID" value="MFD3265691.1"/>
    <property type="molecule type" value="Genomic_DNA"/>
</dbReference>
<protein>
    <submittedName>
        <fullName evidence="1">Uncharacterized protein</fullName>
    </submittedName>
</protein>